<reference evidence="2" key="1">
    <citation type="submission" date="2014-11" db="EMBL/GenBank/DDBJ databases">
        <authorList>
            <person name="Amaro Gonzalez C."/>
        </authorList>
    </citation>
    <scope>NUCLEOTIDE SEQUENCE</scope>
</reference>
<name>A0A0E9U1X7_ANGAN</name>
<sequence length="54" mass="6111">MFSRVATRKTPQMNGIGSVRPAPSHQLHYHGLGRVRIRTDSSNRTEITVTYMTP</sequence>
<organism evidence="2">
    <name type="scientific">Anguilla anguilla</name>
    <name type="common">European freshwater eel</name>
    <name type="synonym">Muraena anguilla</name>
    <dbReference type="NCBI Taxonomy" id="7936"/>
    <lineage>
        <taxon>Eukaryota</taxon>
        <taxon>Metazoa</taxon>
        <taxon>Chordata</taxon>
        <taxon>Craniata</taxon>
        <taxon>Vertebrata</taxon>
        <taxon>Euteleostomi</taxon>
        <taxon>Actinopterygii</taxon>
        <taxon>Neopterygii</taxon>
        <taxon>Teleostei</taxon>
        <taxon>Anguilliformes</taxon>
        <taxon>Anguillidae</taxon>
        <taxon>Anguilla</taxon>
    </lineage>
</organism>
<proteinExistence type="predicted"/>
<evidence type="ECO:0000256" key="1">
    <source>
        <dbReference type="SAM" id="MobiDB-lite"/>
    </source>
</evidence>
<dbReference type="EMBL" id="GBXM01049594">
    <property type="protein sequence ID" value="JAH58983.1"/>
    <property type="molecule type" value="Transcribed_RNA"/>
</dbReference>
<feature type="region of interest" description="Disordered" evidence="1">
    <location>
        <begin position="1"/>
        <end position="26"/>
    </location>
</feature>
<reference evidence="2" key="2">
    <citation type="journal article" date="2015" name="Fish Shellfish Immunol.">
        <title>Early steps in the European eel (Anguilla anguilla)-Vibrio vulnificus interaction in the gills: Role of the RtxA13 toxin.</title>
        <authorList>
            <person name="Callol A."/>
            <person name="Pajuelo D."/>
            <person name="Ebbesson L."/>
            <person name="Teles M."/>
            <person name="MacKenzie S."/>
            <person name="Amaro C."/>
        </authorList>
    </citation>
    <scope>NUCLEOTIDE SEQUENCE</scope>
</reference>
<dbReference type="AlphaFoldDB" id="A0A0E9U1X7"/>
<protein>
    <submittedName>
        <fullName evidence="2">Uncharacterized protein</fullName>
    </submittedName>
</protein>
<evidence type="ECO:0000313" key="2">
    <source>
        <dbReference type="EMBL" id="JAH58983.1"/>
    </source>
</evidence>
<accession>A0A0E9U1X7</accession>